<dbReference type="PANTHER" id="PTHR35354:SF1">
    <property type="entry name" value="RGD1561648"/>
    <property type="match status" value="1"/>
</dbReference>
<sequence length="646" mass="73962">MAGSGQVEFPCRRNSRLDYFLKRHLRQEVYDAIRTYELCIVVSDTEHKTFKYVVLSDKFIYVTENPPRSIRGVVAFKDVQAIDLIDDYPDFLNGPDKEINQHIRIVYSLSTLKNSCGNVKGARKLPFPFPYLKVNKKGKEKNDDPSFQSSVENSKEYESINDSLLRYHQEDYSVVPSASTLDHCCERKKLRDSDQQAFRPLPIPSERNCLSTVITGVSGNSLSSVTNQTESILSCAANKKEYQTLSDQKNSQSEIQFKFSGNENDFYSGNVSNSIILPCNPNLEKKEAELHLYIISTSSSIFLHLKSSWNNYILKATLLQDPLYASKFKSTTGCQKPYRSEEMIKLFSQLKSELFLKDNTLGRIACLTAKLKVAAQKNFIFRKLFWKTSDLYYFLVSKLHEYLPKPQDLNALQNKSQRASQLEACIQIIQALGLMFRETETEFSRLNTLVAKRRTLITLLIILITEPEIPKSCPEFGIQFVADSSLVKMSSDAELQRLLLEYTNTATALLYEILLVSLQGNLGLEPKKFAISWIMSVLQSFPPTISFVASLVKQVMKELLTALPLLSPCRAVLLYQQFYILKSCLQHSSILAEYIRNNHKEEFRYFVHMPTLEKRLPLCYPITQTTTQLIHEVLDLIEQEHCVKCS</sequence>
<protein>
    <submittedName>
        <fullName evidence="1">Chromosome 12 open reading frame 56</fullName>
    </submittedName>
</protein>
<reference evidence="1" key="2">
    <citation type="submission" date="2025-08" db="UniProtKB">
        <authorList>
            <consortium name="Ensembl"/>
        </authorList>
    </citation>
    <scope>IDENTIFICATION</scope>
</reference>
<reference evidence="1 2" key="1">
    <citation type="journal article" date="2011" name="Proc. Natl. Acad. Sci. U.S.A.">
        <title>Genetic diversity and population structure of the endangered marsupial Sarcophilus harrisii (Tasmanian devil).</title>
        <authorList>
            <person name="Miller W."/>
            <person name="Hayes V.M."/>
            <person name="Ratan A."/>
            <person name="Petersen D.C."/>
            <person name="Wittekindt N.E."/>
            <person name="Miller J."/>
            <person name="Walenz B."/>
            <person name="Knight J."/>
            <person name="Qi J."/>
            <person name="Zhao F."/>
            <person name="Wang Q."/>
            <person name="Bedoya-Reina O.C."/>
            <person name="Katiyar N."/>
            <person name="Tomsho L.P."/>
            <person name="Kasson L.M."/>
            <person name="Hardie R.A."/>
            <person name="Woodbridge P."/>
            <person name="Tindall E.A."/>
            <person name="Bertelsen M.F."/>
            <person name="Dixon D."/>
            <person name="Pyecroft S."/>
            <person name="Helgen K.M."/>
            <person name="Lesk A.M."/>
            <person name="Pringle T.H."/>
            <person name="Patterson N."/>
            <person name="Zhang Y."/>
            <person name="Kreiss A."/>
            <person name="Woods G.M."/>
            <person name="Jones M.E."/>
            <person name="Schuster S.C."/>
        </authorList>
    </citation>
    <scope>NUCLEOTIDE SEQUENCE [LARGE SCALE GENOMIC DNA]</scope>
</reference>
<keyword evidence="2" id="KW-1185">Reference proteome</keyword>
<dbReference type="OrthoDB" id="6022562at2759"/>
<name>G3W5J5_SARHA</name>
<accession>G3W5J5</accession>
<dbReference type="Ensembl" id="ENSSHAT00000010794.2">
    <property type="protein sequence ID" value="ENSSHAP00000010700.2"/>
    <property type="gene ID" value="ENSSHAG00000009230.2"/>
</dbReference>
<dbReference type="HOGENOM" id="CLU_032455_1_0_1"/>
<organism evidence="1 2">
    <name type="scientific">Sarcophilus harrisii</name>
    <name type="common">Tasmanian devil</name>
    <name type="synonym">Sarcophilus laniarius</name>
    <dbReference type="NCBI Taxonomy" id="9305"/>
    <lineage>
        <taxon>Eukaryota</taxon>
        <taxon>Metazoa</taxon>
        <taxon>Chordata</taxon>
        <taxon>Craniata</taxon>
        <taxon>Vertebrata</taxon>
        <taxon>Euteleostomi</taxon>
        <taxon>Mammalia</taxon>
        <taxon>Metatheria</taxon>
        <taxon>Dasyuromorphia</taxon>
        <taxon>Dasyuridae</taxon>
        <taxon>Sarcophilus</taxon>
    </lineage>
</organism>
<dbReference type="PANTHER" id="PTHR35354">
    <property type="entry name" value="RGD1561648"/>
    <property type="match status" value="1"/>
</dbReference>
<evidence type="ECO:0000313" key="2">
    <source>
        <dbReference type="Proteomes" id="UP000007648"/>
    </source>
</evidence>
<proteinExistence type="predicted"/>
<dbReference type="Pfam" id="PF15087">
    <property type="entry name" value="DUF4551"/>
    <property type="match status" value="1"/>
</dbReference>
<dbReference type="AlphaFoldDB" id="G3W5J5"/>
<gene>
    <name evidence="1" type="primary">C12orf56</name>
</gene>
<dbReference type="Proteomes" id="UP000007648">
    <property type="component" value="Unassembled WGS sequence"/>
</dbReference>
<evidence type="ECO:0000313" key="1">
    <source>
        <dbReference type="Ensembl" id="ENSSHAP00000010700.2"/>
    </source>
</evidence>
<dbReference type="GeneTree" id="ENSGT00390000018424"/>
<dbReference type="FunCoup" id="G3W5J5">
    <property type="interactions" value="1"/>
</dbReference>
<dbReference type="eggNOG" id="ENOG502QVPD">
    <property type="taxonomic scope" value="Eukaryota"/>
</dbReference>
<dbReference type="InParanoid" id="G3W5J5"/>
<reference evidence="1" key="3">
    <citation type="submission" date="2025-09" db="UniProtKB">
        <authorList>
            <consortium name="Ensembl"/>
        </authorList>
    </citation>
    <scope>IDENTIFICATION</scope>
</reference>
<dbReference type="InterPro" id="IPR027878">
    <property type="entry name" value="DUF4551"/>
</dbReference>